<dbReference type="InterPro" id="IPR022190">
    <property type="entry name" value="DUF3716"/>
</dbReference>
<dbReference type="Proteomes" id="UP000738349">
    <property type="component" value="Unassembled WGS sequence"/>
</dbReference>
<evidence type="ECO:0000313" key="2">
    <source>
        <dbReference type="Proteomes" id="UP000738349"/>
    </source>
</evidence>
<gene>
    <name evidence="1" type="ORF">EDB81DRAFT_672868</name>
</gene>
<dbReference type="AlphaFoldDB" id="A0A9P9CYC1"/>
<dbReference type="OrthoDB" id="5028429at2759"/>
<reference evidence="1" key="1">
    <citation type="journal article" date="2021" name="Nat. Commun.">
        <title>Genetic determinants of endophytism in the Arabidopsis root mycobiome.</title>
        <authorList>
            <person name="Mesny F."/>
            <person name="Miyauchi S."/>
            <person name="Thiergart T."/>
            <person name="Pickel B."/>
            <person name="Atanasova L."/>
            <person name="Karlsson M."/>
            <person name="Huettel B."/>
            <person name="Barry K.W."/>
            <person name="Haridas S."/>
            <person name="Chen C."/>
            <person name="Bauer D."/>
            <person name="Andreopoulos W."/>
            <person name="Pangilinan J."/>
            <person name="LaButti K."/>
            <person name="Riley R."/>
            <person name="Lipzen A."/>
            <person name="Clum A."/>
            <person name="Drula E."/>
            <person name="Henrissat B."/>
            <person name="Kohler A."/>
            <person name="Grigoriev I.V."/>
            <person name="Martin F.M."/>
            <person name="Hacquard S."/>
        </authorList>
    </citation>
    <scope>NUCLEOTIDE SEQUENCE</scope>
    <source>
        <strain evidence="1">MPI-CAGE-AT-0147</strain>
    </source>
</reference>
<dbReference type="Pfam" id="PF12511">
    <property type="entry name" value="DUF3716"/>
    <property type="match status" value="1"/>
</dbReference>
<dbReference type="EMBL" id="JAGMUV010000052">
    <property type="protein sequence ID" value="KAH7109330.1"/>
    <property type="molecule type" value="Genomic_DNA"/>
</dbReference>
<accession>A0A9P9CYC1</accession>
<keyword evidence="2" id="KW-1185">Reference proteome</keyword>
<evidence type="ECO:0000313" key="1">
    <source>
        <dbReference type="EMBL" id="KAH7109330.1"/>
    </source>
</evidence>
<sequence length="181" mass="19801">MIPDSTDLTPAGLKTQEEKLINGGFPPARLAALPTKVLGVNTRTFTYGGPQPTSNPDLTIWALGNALKTCSNKVLDLIDLSKPVRQLEIRMRPKVFGQEKRPCTVTFNGSQNADVLLRHLFGDDREPSQHCVKCREGKGALVGCVVTKGIESCANCDWNRSGPPCSLCPRIYLNNHSSIHF</sequence>
<comment type="caution">
    <text evidence="1">The sequence shown here is derived from an EMBL/GenBank/DDBJ whole genome shotgun (WGS) entry which is preliminary data.</text>
</comment>
<name>A0A9P9CYC1_9HYPO</name>
<protein>
    <submittedName>
        <fullName evidence="1">Uncharacterized protein</fullName>
    </submittedName>
</protein>
<organism evidence="1 2">
    <name type="scientific">Dactylonectria macrodidyma</name>
    <dbReference type="NCBI Taxonomy" id="307937"/>
    <lineage>
        <taxon>Eukaryota</taxon>
        <taxon>Fungi</taxon>
        <taxon>Dikarya</taxon>
        <taxon>Ascomycota</taxon>
        <taxon>Pezizomycotina</taxon>
        <taxon>Sordariomycetes</taxon>
        <taxon>Hypocreomycetidae</taxon>
        <taxon>Hypocreales</taxon>
        <taxon>Nectriaceae</taxon>
        <taxon>Dactylonectria</taxon>
    </lineage>
</organism>
<proteinExistence type="predicted"/>